<dbReference type="PANTHER" id="PTHR21297">
    <property type="entry name" value="DNA-DIRECTED RNA POLYMERASE II"/>
    <property type="match status" value="1"/>
</dbReference>
<dbReference type="GO" id="GO:0000166">
    <property type="term" value="F:nucleotide binding"/>
    <property type="evidence" value="ECO:0007669"/>
    <property type="project" value="InterPro"/>
</dbReference>
<dbReference type="Proteomes" id="UP001190926">
    <property type="component" value="Unassembled WGS sequence"/>
</dbReference>
<feature type="transmembrane region" description="Helical" evidence="2">
    <location>
        <begin position="14"/>
        <end position="33"/>
    </location>
</feature>
<sequence>MLVPPPSAQPPRRLFFFVVIVIVIVMTYASCFLQHKSVSYLHMLLRVVAMLERNGILKITNVVGNSDNSGKSKKGKKVQFDSEDSIETNTPKSNGKAHASDATGLALNPFNYISCATENYVALRLAILIIRPLKKHGISDCEICLITNIYPESVDEVFAVVPALKPKMRKLKDPLRIALDELANLKEALANLKNST</sequence>
<keyword evidence="2" id="KW-0812">Transmembrane</keyword>
<dbReference type="InterPro" id="IPR010997">
    <property type="entry name" value="HRDC-like_sf"/>
</dbReference>
<reference evidence="3 4" key="1">
    <citation type="journal article" date="2021" name="Nat. Commun.">
        <title>Incipient diploidization of the medicinal plant Perilla within 10,000 years.</title>
        <authorList>
            <person name="Zhang Y."/>
            <person name="Shen Q."/>
            <person name="Leng L."/>
            <person name="Zhang D."/>
            <person name="Chen S."/>
            <person name="Shi Y."/>
            <person name="Ning Z."/>
            <person name="Chen S."/>
        </authorList>
    </citation>
    <scope>NUCLEOTIDE SEQUENCE [LARGE SCALE GENOMIC DNA]</scope>
    <source>
        <strain evidence="4">cv. PC099</strain>
    </source>
</reference>
<accession>A0AAD4NWS6</accession>
<dbReference type="InterPro" id="IPR045222">
    <property type="entry name" value="Rpb4-like"/>
</dbReference>
<dbReference type="SUPFAM" id="SSF47819">
    <property type="entry name" value="HRDC-like"/>
    <property type="match status" value="1"/>
</dbReference>
<comment type="caution">
    <text evidence="3">The sequence shown here is derived from an EMBL/GenBank/DDBJ whole genome shotgun (WGS) entry which is preliminary data.</text>
</comment>
<proteinExistence type="predicted"/>
<feature type="region of interest" description="Disordered" evidence="1">
    <location>
        <begin position="67"/>
        <end position="98"/>
    </location>
</feature>
<gene>
    <name evidence="3" type="ORF">C2S53_014822</name>
</gene>
<dbReference type="Gene3D" id="1.20.1250.40">
    <property type="match status" value="1"/>
</dbReference>
<keyword evidence="2" id="KW-1133">Transmembrane helix</keyword>
<evidence type="ECO:0000256" key="2">
    <source>
        <dbReference type="SAM" id="Phobius"/>
    </source>
</evidence>
<dbReference type="AlphaFoldDB" id="A0AAD4NWS6"/>
<evidence type="ECO:0000256" key="1">
    <source>
        <dbReference type="SAM" id="MobiDB-lite"/>
    </source>
</evidence>
<keyword evidence="4" id="KW-1185">Reference proteome</keyword>
<dbReference type="EMBL" id="SDAM02029615">
    <property type="protein sequence ID" value="KAH6755317.1"/>
    <property type="molecule type" value="Genomic_DNA"/>
</dbReference>
<protein>
    <submittedName>
        <fullName evidence="3">Uncharacterized protein</fullName>
    </submittedName>
</protein>
<name>A0AAD4NWS6_PERFH</name>
<keyword evidence="2" id="KW-0472">Membrane</keyword>
<dbReference type="InterPro" id="IPR038324">
    <property type="entry name" value="Rpb4/RPC9_sf"/>
</dbReference>
<evidence type="ECO:0000313" key="3">
    <source>
        <dbReference type="EMBL" id="KAH6755317.1"/>
    </source>
</evidence>
<evidence type="ECO:0000313" key="4">
    <source>
        <dbReference type="Proteomes" id="UP001190926"/>
    </source>
</evidence>
<organism evidence="3 4">
    <name type="scientific">Perilla frutescens var. hirtella</name>
    <name type="common">Perilla citriodora</name>
    <name type="synonym">Perilla setoyensis</name>
    <dbReference type="NCBI Taxonomy" id="608512"/>
    <lineage>
        <taxon>Eukaryota</taxon>
        <taxon>Viridiplantae</taxon>
        <taxon>Streptophyta</taxon>
        <taxon>Embryophyta</taxon>
        <taxon>Tracheophyta</taxon>
        <taxon>Spermatophyta</taxon>
        <taxon>Magnoliopsida</taxon>
        <taxon>eudicotyledons</taxon>
        <taxon>Gunneridae</taxon>
        <taxon>Pentapetalae</taxon>
        <taxon>asterids</taxon>
        <taxon>lamiids</taxon>
        <taxon>Lamiales</taxon>
        <taxon>Lamiaceae</taxon>
        <taxon>Nepetoideae</taxon>
        <taxon>Elsholtzieae</taxon>
        <taxon>Perilla</taxon>
    </lineage>
</organism>